<dbReference type="AlphaFoldDB" id="A0A382PPT2"/>
<reference evidence="2" key="1">
    <citation type="submission" date="2018-05" db="EMBL/GenBank/DDBJ databases">
        <authorList>
            <person name="Lanie J.A."/>
            <person name="Ng W.-L."/>
            <person name="Kazmierczak K.M."/>
            <person name="Andrzejewski T.M."/>
            <person name="Davidsen T.M."/>
            <person name="Wayne K.J."/>
            <person name="Tettelin H."/>
            <person name="Glass J.I."/>
            <person name="Rusch D."/>
            <person name="Podicherti R."/>
            <person name="Tsui H.-C.T."/>
            <person name="Winkler M.E."/>
        </authorList>
    </citation>
    <scope>NUCLEOTIDE SEQUENCE</scope>
</reference>
<keyword evidence="1" id="KW-1133">Transmembrane helix</keyword>
<proteinExistence type="predicted"/>
<sequence length="31" mass="3451">MLEESLNEAGIRLGMFLGVFVMLAVWQIVSP</sequence>
<evidence type="ECO:0000313" key="2">
    <source>
        <dbReference type="EMBL" id="SVC74847.1"/>
    </source>
</evidence>
<dbReference type="EMBL" id="UINC01108609">
    <property type="protein sequence ID" value="SVC74847.1"/>
    <property type="molecule type" value="Genomic_DNA"/>
</dbReference>
<keyword evidence="1" id="KW-0472">Membrane</keyword>
<protein>
    <submittedName>
        <fullName evidence="2">Uncharacterized protein</fullName>
    </submittedName>
</protein>
<name>A0A382PPT2_9ZZZZ</name>
<keyword evidence="1" id="KW-0812">Transmembrane</keyword>
<organism evidence="2">
    <name type="scientific">marine metagenome</name>
    <dbReference type="NCBI Taxonomy" id="408172"/>
    <lineage>
        <taxon>unclassified sequences</taxon>
        <taxon>metagenomes</taxon>
        <taxon>ecological metagenomes</taxon>
    </lineage>
</organism>
<evidence type="ECO:0000256" key="1">
    <source>
        <dbReference type="SAM" id="Phobius"/>
    </source>
</evidence>
<gene>
    <name evidence="2" type="ORF">METZ01_LOCUS327701</name>
</gene>
<accession>A0A382PPT2</accession>
<feature type="transmembrane region" description="Helical" evidence="1">
    <location>
        <begin position="9"/>
        <end position="29"/>
    </location>
</feature>